<sequence>MAPIQRIFGRAFAHNSHLISPFGARFLSQVPSVQRFGMGQQNKQSFGEMPRSMYLHQPTVNNTLLTNFANRSSMASLSPFNNKFGARYDGGIATLGAAVALMSVGGVAQGIGNLFAALVSGTARNPSIKEDLFTYTLIGMGFLEFLGIICVLMSAIMMYS</sequence>
<evidence type="ECO:0000256" key="4">
    <source>
        <dbReference type="ARBA" id="ARBA00022547"/>
    </source>
</evidence>
<comment type="subcellular location">
    <subcellularLocation>
        <location evidence="1">Membrane</location>
        <topology evidence="1">Multi-pass membrane protein</topology>
    </subcellularLocation>
</comment>
<feature type="transmembrane region" description="Helical" evidence="11">
    <location>
        <begin position="132"/>
        <end position="159"/>
    </location>
</feature>
<keyword evidence="10 11" id="KW-0472">Membrane</keyword>
<dbReference type="GO" id="GO:0033177">
    <property type="term" value="C:proton-transporting two-sector ATPase complex, proton-transporting domain"/>
    <property type="evidence" value="ECO:0007669"/>
    <property type="project" value="InterPro"/>
</dbReference>
<evidence type="ECO:0000256" key="8">
    <source>
        <dbReference type="ARBA" id="ARBA00023065"/>
    </source>
</evidence>
<comment type="similarity">
    <text evidence="2 11">Belongs to the ATPase C chain family.</text>
</comment>
<dbReference type="PANTHER" id="PTHR10031:SF0">
    <property type="entry name" value="ATPASE PROTEIN 9"/>
    <property type="match status" value="1"/>
</dbReference>
<keyword evidence="9 11" id="KW-0446">Lipid-binding</keyword>
<evidence type="ECO:0000313" key="13">
    <source>
        <dbReference type="EMBL" id="KAK1932936.1"/>
    </source>
</evidence>
<dbReference type="InterPro" id="IPR038662">
    <property type="entry name" value="ATP_synth_F0_csu_sf"/>
</dbReference>
<evidence type="ECO:0000256" key="1">
    <source>
        <dbReference type="ARBA" id="ARBA00004141"/>
    </source>
</evidence>
<evidence type="ECO:0000256" key="11">
    <source>
        <dbReference type="RuleBase" id="RU004221"/>
    </source>
</evidence>
<evidence type="ECO:0000256" key="10">
    <source>
        <dbReference type="ARBA" id="ARBA00023136"/>
    </source>
</evidence>
<evidence type="ECO:0000256" key="7">
    <source>
        <dbReference type="ARBA" id="ARBA00022989"/>
    </source>
</evidence>
<keyword evidence="5 11" id="KW-0812">Transmembrane</keyword>
<dbReference type="CDD" id="cd18182">
    <property type="entry name" value="ATP-synt_Fo_c_ATP5G3"/>
    <property type="match status" value="1"/>
</dbReference>
<organism evidence="13 14">
    <name type="scientific">Babesia divergens</name>
    <dbReference type="NCBI Taxonomy" id="32595"/>
    <lineage>
        <taxon>Eukaryota</taxon>
        <taxon>Sar</taxon>
        <taxon>Alveolata</taxon>
        <taxon>Apicomplexa</taxon>
        <taxon>Aconoidasida</taxon>
        <taxon>Piroplasmida</taxon>
        <taxon>Babesiidae</taxon>
        <taxon>Babesia</taxon>
    </lineage>
</organism>
<keyword evidence="8 11" id="KW-0406">Ion transport</keyword>
<accession>A0AAD9G6X3</accession>
<dbReference type="EMBL" id="JAHBMH010000073">
    <property type="protein sequence ID" value="KAK1932936.1"/>
    <property type="molecule type" value="Genomic_DNA"/>
</dbReference>
<keyword evidence="14" id="KW-1185">Reference proteome</keyword>
<proteinExistence type="inferred from homology"/>
<dbReference type="InterPro" id="IPR035921">
    <property type="entry name" value="F/V-ATP_Csub_sf"/>
</dbReference>
<evidence type="ECO:0000313" key="14">
    <source>
        <dbReference type="Proteomes" id="UP001195914"/>
    </source>
</evidence>
<reference evidence="13" key="1">
    <citation type="journal article" date="2014" name="Nucleic Acids Res.">
        <title>The evolutionary dynamics of variant antigen genes in Babesia reveal a history of genomic innovation underlying host-parasite interaction.</title>
        <authorList>
            <person name="Jackson A.P."/>
            <person name="Otto T.D."/>
            <person name="Darby A."/>
            <person name="Ramaprasad A."/>
            <person name="Xia D."/>
            <person name="Echaide I.E."/>
            <person name="Farber M."/>
            <person name="Gahlot S."/>
            <person name="Gamble J."/>
            <person name="Gupta D."/>
            <person name="Gupta Y."/>
            <person name="Jackson L."/>
            <person name="Malandrin L."/>
            <person name="Malas T.B."/>
            <person name="Moussa E."/>
            <person name="Nair M."/>
            <person name="Reid A.J."/>
            <person name="Sanders M."/>
            <person name="Sharma J."/>
            <person name="Tracey A."/>
            <person name="Quail M.A."/>
            <person name="Weir W."/>
            <person name="Wastling J.M."/>
            <person name="Hall N."/>
            <person name="Willadsen P."/>
            <person name="Lingelbach K."/>
            <person name="Shiels B."/>
            <person name="Tait A."/>
            <person name="Berriman M."/>
            <person name="Allred D.R."/>
            <person name="Pain A."/>
        </authorList>
    </citation>
    <scope>NUCLEOTIDE SEQUENCE</scope>
    <source>
        <strain evidence="13">1802A</strain>
    </source>
</reference>
<dbReference type="AlphaFoldDB" id="A0AAD9G6X3"/>
<dbReference type="SUPFAM" id="SSF81333">
    <property type="entry name" value="F1F0 ATP synthase subunit C"/>
    <property type="match status" value="1"/>
</dbReference>
<keyword evidence="4" id="KW-0138">CF(0)</keyword>
<dbReference type="PRINTS" id="PR00124">
    <property type="entry name" value="ATPASEC"/>
</dbReference>
<name>A0AAD9G6X3_BABDI</name>
<reference evidence="13" key="2">
    <citation type="submission" date="2021-05" db="EMBL/GenBank/DDBJ databases">
        <authorList>
            <person name="Pain A."/>
        </authorList>
    </citation>
    <scope>NUCLEOTIDE SEQUENCE</scope>
    <source>
        <strain evidence="13">1802A</strain>
    </source>
</reference>
<comment type="caution">
    <text evidence="13">The sequence shown here is derived from an EMBL/GenBank/DDBJ whole genome shotgun (WGS) entry which is preliminary data.</text>
</comment>
<keyword evidence="7 11" id="KW-1133">Transmembrane helix</keyword>
<gene>
    <name evidence="13" type="ORF">X943_001498</name>
</gene>
<dbReference type="GO" id="GO:0008289">
    <property type="term" value="F:lipid binding"/>
    <property type="evidence" value="ECO:0007669"/>
    <property type="project" value="UniProtKB-KW"/>
</dbReference>
<dbReference type="InterPro" id="IPR002379">
    <property type="entry name" value="ATPase_proteolipid_c-like_dom"/>
</dbReference>
<dbReference type="Gene3D" id="1.20.20.10">
    <property type="entry name" value="F1F0 ATP synthase subunit C"/>
    <property type="match status" value="1"/>
</dbReference>
<dbReference type="Pfam" id="PF00137">
    <property type="entry name" value="ATP-synt_C"/>
    <property type="match status" value="1"/>
</dbReference>
<dbReference type="GO" id="GO:0015986">
    <property type="term" value="P:proton motive force-driven ATP synthesis"/>
    <property type="evidence" value="ECO:0007669"/>
    <property type="project" value="InterPro"/>
</dbReference>
<evidence type="ECO:0000256" key="5">
    <source>
        <dbReference type="ARBA" id="ARBA00022692"/>
    </source>
</evidence>
<dbReference type="GO" id="GO:0015078">
    <property type="term" value="F:proton transmembrane transporter activity"/>
    <property type="evidence" value="ECO:0007669"/>
    <property type="project" value="InterPro"/>
</dbReference>
<dbReference type="InterPro" id="IPR000454">
    <property type="entry name" value="ATP_synth_F0_csu"/>
</dbReference>
<evidence type="ECO:0000259" key="12">
    <source>
        <dbReference type="Pfam" id="PF00137"/>
    </source>
</evidence>
<protein>
    <submittedName>
        <fullName evidence="13">ATP synthase subunit C family protein</fullName>
    </submittedName>
</protein>
<dbReference type="PROSITE" id="PS00605">
    <property type="entry name" value="ATPASE_C"/>
    <property type="match status" value="1"/>
</dbReference>
<keyword evidence="6 11" id="KW-0375">Hydrogen ion transport</keyword>
<evidence type="ECO:0000256" key="6">
    <source>
        <dbReference type="ARBA" id="ARBA00022781"/>
    </source>
</evidence>
<dbReference type="InterPro" id="IPR020537">
    <property type="entry name" value="ATP_synth_F0_csu_DDCD_BS"/>
</dbReference>
<feature type="transmembrane region" description="Helical" evidence="11">
    <location>
        <begin position="92"/>
        <end position="112"/>
    </location>
</feature>
<feature type="domain" description="V-ATPase proteolipid subunit C-like" evidence="12">
    <location>
        <begin position="95"/>
        <end position="157"/>
    </location>
</feature>
<dbReference type="Proteomes" id="UP001195914">
    <property type="component" value="Unassembled WGS sequence"/>
</dbReference>
<evidence type="ECO:0000256" key="2">
    <source>
        <dbReference type="ARBA" id="ARBA00006704"/>
    </source>
</evidence>
<keyword evidence="3 11" id="KW-0813">Transport</keyword>
<evidence type="ECO:0000256" key="3">
    <source>
        <dbReference type="ARBA" id="ARBA00022448"/>
    </source>
</evidence>
<dbReference type="PANTHER" id="PTHR10031">
    <property type="entry name" value="ATP SYNTHASE LIPID-BINDING PROTEIN, MITOCHONDRIAL"/>
    <property type="match status" value="1"/>
</dbReference>
<dbReference type="GO" id="GO:0045259">
    <property type="term" value="C:proton-transporting ATP synthase complex"/>
    <property type="evidence" value="ECO:0007669"/>
    <property type="project" value="UniProtKB-KW"/>
</dbReference>
<evidence type="ECO:0000256" key="9">
    <source>
        <dbReference type="ARBA" id="ARBA00023121"/>
    </source>
</evidence>